<protein>
    <submittedName>
        <fullName evidence="1">Uncharacterized protein</fullName>
    </submittedName>
</protein>
<organism evidence="1 2">
    <name type="scientific">Porphyromonas gingivalis F0570</name>
    <dbReference type="NCBI Taxonomy" id="1227271"/>
    <lineage>
        <taxon>Bacteria</taxon>
        <taxon>Pseudomonadati</taxon>
        <taxon>Bacteroidota</taxon>
        <taxon>Bacteroidia</taxon>
        <taxon>Bacteroidales</taxon>
        <taxon>Porphyromonadaceae</taxon>
        <taxon>Porphyromonas</taxon>
    </lineage>
</organism>
<dbReference type="EMBL" id="AWUW01000001">
    <property type="protein sequence ID" value="ERJ69106.1"/>
    <property type="molecule type" value="Genomic_DNA"/>
</dbReference>
<accession>A0A0E2LTP5</accession>
<evidence type="ECO:0000313" key="1">
    <source>
        <dbReference type="EMBL" id="ERJ69106.1"/>
    </source>
</evidence>
<dbReference type="Proteomes" id="UP000016630">
    <property type="component" value="Unassembled WGS sequence"/>
</dbReference>
<name>A0A0E2LTP5_PORGN</name>
<comment type="caution">
    <text evidence="1">The sequence shown here is derived from an EMBL/GenBank/DDBJ whole genome shotgun (WGS) entry which is preliminary data.</text>
</comment>
<gene>
    <name evidence="1" type="ORF">HMPREF1555_00061</name>
</gene>
<evidence type="ECO:0000313" key="2">
    <source>
        <dbReference type="Proteomes" id="UP000016630"/>
    </source>
</evidence>
<dbReference type="AlphaFoldDB" id="A0A0E2LTP5"/>
<dbReference type="HOGENOM" id="CLU_2956691_0_0_10"/>
<proteinExistence type="predicted"/>
<reference evidence="1 2" key="1">
    <citation type="submission" date="2013-06" db="EMBL/GenBank/DDBJ databases">
        <authorList>
            <person name="Weinstock G."/>
            <person name="Sodergren E."/>
            <person name="Lobos E.A."/>
            <person name="Fulton L."/>
            <person name="Fulton R."/>
            <person name="Courtney L."/>
            <person name="Fronick C."/>
            <person name="O'Laughlin M."/>
            <person name="Godfrey J."/>
            <person name="Wilson R.M."/>
            <person name="Miner T."/>
            <person name="Farmer C."/>
            <person name="Delehaunty K."/>
            <person name="Cordes M."/>
            <person name="Minx P."/>
            <person name="Tomlinson C."/>
            <person name="Chen J."/>
            <person name="Wollam A."/>
            <person name="Pepin K.H."/>
            <person name="Bhonagiri V."/>
            <person name="Zhang X."/>
            <person name="Warren W."/>
            <person name="Mitreva M."/>
            <person name="Mardis E.R."/>
            <person name="Wilson R.K."/>
        </authorList>
    </citation>
    <scope>NUCLEOTIDE SEQUENCE [LARGE SCALE GENOMIC DNA]</scope>
    <source>
        <strain evidence="1 2">F0570</strain>
    </source>
</reference>
<sequence>MLQNLRTILPKDRKGKKVDFYPYLITEIKLSKEELVGENPTISRGVYTCLKNSTYYLLE</sequence>